<name>A0A388SCP9_9BURK</name>
<proteinExistence type="predicted"/>
<comment type="caution">
    <text evidence="2">The sequence shown here is derived from an EMBL/GenBank/DDBJ whole genome shotgun (WGS) entry which is preliminary data.</text>
</comment>
<sequence>MTTYKMIDIEGVGETYAKKLEEAGIKDSADLLKKAATRSGRAELEEATGISGKLILTWTNHADLCRINGVGPQYAELLEAAGVDTVKELAHRVPKNLAEKMAEVNAAKNLTNGAVSEKEVAKWVEEAKTLPAVMTY</sequence>
<organism evidence="2 3">
    <name type="scientific">Mesosutterella multiformis</name>
    <dbReference type="NCBI Taxonomy" id="2259133"/>
    <lineage>
        <taxon>Bacteria</taxon>
        <taxon>Pseudomonadati</taxon>
        <taxon>Pseudomonadota</taxon>
        <taxon>Betaproteobacteria</taxon>
        <taxon>Burkholderiales</taxon>
        <taxon>Sutterellaceae</taxon>
        <taxon>Mesosutterella</taxon>
    </lineage>
</organism>
<dbReference type="Gene3D" id="1.10.150.20">
    <property type="entry name" value="5' to 3' exonuclease, C-terminal subdomain"/>
    <property type="match status" value="2"/>
</dbReference>
<evidence type="ECO:0000259" key="1">
    <source>
        <dbReference type="Pfam" id="PF14229"/>
    </source>
</evidence>
<accession>A0A388SCP9</accession>
<evidence type="ECO:0000313" key="3">
    <source>
        <dbReference type="Proteomes" id="UP000266091"/>
    </source>
</evidence>
<gene>
    <name evidence="2" type="ORF">MESMUL_13500</name>
</gene>
<dbReference type="Proteomes" id="UP000266091">
    <property type="component" value="Unassembled WGS sequence"/>
</dbReference>
<protein>
    <submittedName>
        <fullName evidence="2">Ferredoxin</fullName>
    </submittedName>
</protein>
<keyword evidence="3" id="KW-1185">Reference proteome</keyword>
<reference evidence="2 3" key="1">
    <citation type="journal article" date="2018" name="Int. J. Syst. Evol. Microbiol.">
        <title>Mesosutterella multiformis gen. nov., sp. nov., a member of the family Sutterellaceae and Sutterella megalosphaeroides sp. nov., isolated from human faeces.</title>
        <authorList>
            <person name="Sakamoto M."/>
            <person name="Ikeyama N."/>
            <person name="Kunihiro T."/>
            <person name="Iino T."/>
            <person name="Yuki M."/>
            <person name="Ohkuma M."/>
        </authorList>
    </citation>
    <scope>NUCLEOTIDE SEQUENCE [LARGE SCALE GENOMIC DNA]</scope>
    <source>
        <strain evidence="2 3">4NBBH2</strain>
    </source>
</reference>
<dbReference type="RefSeq" id="WP_116270273.1">
    <property type="nucleotide sequence ID" value="NZ_BGZJ01000001.1"/>
</dbReference>
<dbReference type="InterPro" id="IPR025567">
    <property type="entry name" value="DUF4332"/>
</dbReference>
<dbReference type="Pfam" id="PF14229">
    <property type="entry name" value="DUF4332"/>
    <property type="match status" value="1"/>
</dbReference>
<dbReference type="OrthoDB" id="9794786at2"/>
<dbReference type="EMBL" id="BGZJ01000001">
    <property type="protein sequence ID" value="GBO93996.1"/>
    <property type="molecule type" value="Genomic_DNA"/>
</dbReference>
<feature type="domain" description="DUF4332" evidence="1">
    <location>
        <begin position="10"/>
        <end position="130"/>
    </location>
</feature>
<dbReference type="AlphaFoldDB" id="A0A388SCP9"/>
<evidence type="ECO:0000313" key="2">
    <source>
        <dbReference type="EMBL" id="GBO93996.1"/>
    </source>
</evidence>